<evidence type="ECO:0000256" key="1">
    <source>
        <dbReference type="SAM" id="Phobius"/>
    </source>
</evidence>
<feature type="transmembrane region" description="Helical" evidence="1">
    <location>
        <begin position="82"/>
        <end position="102"/>
    </location>
</feature>
<dbReference type="Proteomes" id="UP001501490">
    <property type="component" value="Unassembled WGS sequence"/>
</dbReference>
<feature type="transmembrane region" description="Helical" evidence="1">
    <location>
        <begin position="132"/>
        <end position="152"/>
    </location>
</feature>
<accession>A0ABP6ZDN5</accession>
<keyword evidence="1" id="KW-1133">Transmembrane helix</keyword>
<organism evidence="2 3">
    <name type="scientific">Microlunatus ginsengisoli</name>
    <dbReference type="NCBI Taxonomy" id="363863"/>
    <lineage>
        <taxon>Bacteria</taxon>
        <taxon>Bacillati</taxon>
        <taxon>Actinomycetota</taxon>
        <taxon>Actinomycetes</taxon>
        <taxon>Propionibacteriales</taxon>
        <taxon>Propionibacteriaceae</taxon>
        <taxon>Microlunatus</taxon>
    </lineage>
</organism>
<evidence type="ECO:0008006" key="4">
    <source>
        <dbReference type="Google" id="ProtNLM"/>
    </source>
</evidence>
<feature type="transmembrane region" description="Helical" evidence="1">
    <location>
        <begin position="54"/>
        <end position="75"/>
    </location>
</feature>
<gene>
    <name evidence="2" type="ORF">GCM10022236_04100</name>
</gene>
<sequence length="172" mass="18181">MLRAVLFLLAACGLGALAGVVWWAVVDLPVFVVGANGGASTSQQGLTQYVAGDAWFSLIGFVVGLGIGFAAWRVFRRIGWPVVPLVIVASAAAALLCWWVGWELGPGPFPPRLADAQDGASVPIELTVRARVAVLVWPFAAVMVVLLGASLGRDDEEPRPLFRKPRRVAPPG</sequence>
<proteinExistence type="predicted"/>
<comment type="caution">
    <text evidence="2">The sequence shown here is derived from an EMBL/GenBank/DDBJ whole genome shotgun (WGS) entry which is preliminary data.</text>
</comment>
<keyword evidence="3" id="KW-1185">Reference proteome</keyword>
<keyword evidence="1" id="KW-0472">Membrane</keyword>
<dbReference type="EMBL" id="BAABAB010000003">
    <property type="protein sequence ID" value="GAA3605381.1"/>
    <property type="molecule type" value="Genomic_DNA"/>
</dbReference>
<reference evidence="3" key="1">
    <citation type="journal article" date="2019" name="Int. J. Syst. Evol. Microbiol.">
        <title>The Global Catalogue of Microorganisms (GCM) 10K type strain sequencing project: providing services to taxonomists for standard genome sequencing and annotation.</title>
        <authorList>
            <consortium name="The Broad Institute Genomics Platform"/>
            <consortium name="The Broad Institute Genome Sequencing Center for Infectious Disease"/>
            <person name="Wu L."/>
            <person name="Ma J."/>
        </authorList>
    </citation>
    <scope>NUCLEOTIDE SEQUENCE [LARGE SCALE GENOMIC DNA]</scope>
    <source>
        <strain evidence="3">JCM 16929</strain>
    </source>
</reference>
<evidence type="ECO:0000313" key="2">
    <source>
        <dbReference type="EMBL" id="GAA3605381.1"/>
    </source>
</evidence>
<protein>
    <recommendedName>
        <fullName evidence="4">DUF2567 domain-containing protein</fullName>
    </recommendedName>
</protein>
<name>A0ABP6ZDN5_9ACTN</name>
<keyword evidence="1" id="KW-0812">Transmembrane</keyword>
<evidence type="ECO:0000313" key="3">
    <source>
        <dbReference type="Proteomes" id="UP001501490"/>
    </source>
</evidence>